<reference evidence="1 2" key="1">
    <citation type="submission" date="2015-07" db="EMBL/GenBank/DDBJ databases">
        <title>Comparative genomics of the Sigatoka disease complex on banana suggests a link between parallel evolutionary changes in Pseudocercospora fijiensis and Pseudocercospora eumusae and increased virulence on the banana host.</title>
        <authorList>
            <person name="Chang T.-C."/>
            <person name="Salvucci A."/>
            <person name="Crous P.W."/>
            <person name="Stergiopoulos I."/>
        </authorList>
    </citation>
    <scope>NUCLEOTIDE SEQUENCE [LARGE SCALE GENOMIC DNA]</scope>
    <source>
        <strain evidence="1 2">CBS 116634</strain>
    </source>
</reference>
<sequence>MRNVPSGNAVIVFAPGTSGVMVMQLSRATATPGLEPPQIRTSRGSEKGACWGITTAVPSNGDTGSRSRASL</sequence>
<organism evidence="1 2">
    <name type="scientific">Pseudocercospora musae</name>
    <dbReference type="NCBI Taxonomy" id="113226"/>
    <lineage>
        <taxon>Eukaryota</taxon>
        <taxon>Fungi</taxon>
        <taxon>Dikarya</taxon>
        <taxon>Ascomycota</taxon>
        <taxon>Pezizomycotina</taxon>
        <taxon>Dothideomycetes</taxon>
        <taxon>Dothideomycetidae</taxon>
        <taxon>Mycosphaerellales</taxon>
        <taxon>Mycosphaerellaceae</taxon>
        <taxon>Pseudocercospora</taxon>
    </lineage>
</organism>
<accession>A0A139IAE8</accession>
<keyword evidence="2" id="KW-1185">Reference proteome</keyword>
<evidence type="ECO:0000313" key="2">
    <source>
        <dbReference type="Proteomes" id="UP000073492"/>
    </source>
</evidence>
<proteinExistence type="predicted"/>
<gene>
    <name evidence="1" type="ORF">AC579_8512</name>
</gene>
<evidence type="ECO:0000313" key="1">
    <source>
        <dbReference type="EMBL" id="KXT11512.1"/>
    </source>
</evidence>
<dbReference type="AlphaFoldDB" id="A0A139IAE8"/>
<name>A0A139IAE8_9PEZI</name>
<protein>
    <submittedName>
        <fullName evidence="1">Uncharacterized protein</fullName>
    </submittedName>
</protein>
<comment type="caution">
    <text evidence="1">The sequence shown here is derived from an EMBL/GenBank/DDBJ whole genome shotgun (WGS) entry which is preliminary data.</text>
</comment>
<dbReference type="Proteomes" id="UP000073492">
    <property type="component" value="Unassembled WGS sequence"/>
</dbReference>
<dbReference type="EMBL" id="LFZO01000196">
    <property type="protein sequence ID" value="KXT11512.1"/>
    <property type="molecule type" value="Genomic_DNA"/>
</dbReference>